<name>A0A3R6ZUI1_9LACO</name>
<dbReference type="GO" id="GO:0016747">
    <property type="term" value="F:acyltransferase activity, transferring groups other than amino-acyl groups"/>
    <property type="evidence" value="ECO:0007669"/>
    <property type="project" value="InterPro"/>
</dbReference>
<dbReference type="RefSeq" id="WP_118911142.1">
    <property type="nucleotide sequence ID" value="NZ_QOCS01000022.1"/>
</dbReference>
<dbReference type="PANTHER" id="PTHR31435">
    <property type="entry name" value="PROTEIN NATD1"/>
    <property type="match status" value="1"/>
</dbReference>
<comment type="caution">
    <text evidence="3">The sequence shown here is derived from an EMBL/GenBank/DDBJ whole genome shotgun (WGS) entry which is preliminary data.</text>
</comment>
<dbReference type="PROSITE" id="PS51186">
    <property type="entry name" value="GNAT"/>
    <property type="match status" value="1"/>
</dbReference>
<accession>A0A3R6ZUI1</accession>
<evidence type="ECO:0000313" key="4">
    <source>
        <dbReference type="Proteomes" id="UP000284822"/>
    </source>
</evidence>
<dbReference type="InterPro" id="IPR031165">
    <property type="entry name" value="GNAT_YJDJ"/>
</dbReference>
<evidence type="ECO:0000259" key="1">
    <source>
        <dbReference type="PROSITE" id="PS51186"/>
    </source>
</evidence>
<dbReference type="InterPro" id="IPR016181">
    <property type="entry name" value="Acyl_CoA_acyltransferase"/>
</dbReference>
<evidence type="ECO:0000259" key="2">
    <source>
        <dbReference type="PROSITE" id="PS51729"/>
    </source>
</evidence>
<dbReference type="PANTHER" id="PTHR31435:SF10">
    <property type="entry name" value="BSR4717 PROTEIN"/>
    <property type="match status" value="1"/>
</dbReference>
<dbReference type="EMBL" id="QOCS01000022">
    <property type="protein sequence ID" value="RHW45088.1"/>
    <property type="molecule type" value="Genomic_DNA"/>
</dbReference>
<dbReference type="InterPro" id="IPR000182">
    <property type="entry name" value="GNAT_dom"/>
</dbReference>
<dbReference type="AlphaFoldDB" id="A0A3R6ZUI1"/>
<organism evidence="3 4">
    <name type="scientific">Bombilactobacillus bombi</name>
    <dbReference type="NCBI Taxonomy" id="1303590"/>
    <lineage>
        <taxon>Bacteria</taxon>
        <taxon>Bacillati</taxon>
        <taxon>Bacillota</taxon>
        <taxon>Bacilli</taxon>
        <taxon>Lactobacillales</taxon>
        <taxon>Lactobacillaceae</taxon>
        <taxon>Bombilactobacillus</taxon>
    </lineage>
</organism>
<feature type="domain" description="N-acetyltransferase" evidence="1">
    <location>
        <begin position="1"/>
        <end position="98"/>
    </location>
</feature>
<keyword evidence="3" id="KW-0808">Transferase</keyword>
<sequence length="98" mass="11479">MQLNFEPGRFYHNDAADNLLGEITYTQIDDQTISIDHTFVAPTYWHHGLARQLLQAVLDLAIQNHWKIVPVCPYAKKVFQQEEDIQYLLKNPIQNQEN</sequence>
<proteinExistence type="predicted"/>
<dbReference type="SUPFAM" id="SSF55729">
    <property type="entry name" value="Acyl-CoA N-acyltransferases (Nat)"/>
    <property type="match status" value="1"/>
</dbReference>
<gene>
    <name evidence="3" type="ORF">DS832_08200</name>
</gene>
<dbReference type="CDD" id="cd04301">
    <property type="entry name" value="NAT_SF"/>
    <property type="match status" value="1"/>
</dbReference>
<evidence type="ECO:0000313" key="3">
    <source>
        <dbReference type="EMBL" id="RHW45088.1"/>
    </source>
</evidence>
<reference evidence="3 4" key="1">
    <citation type="submission" date="2018-07" db="EMBL/GenBank/DDBJ databases">
        <title>Genome sequences of six Lactobacillus spp. isolated from bumble bee guts.</title>
        <authorList>
            <person name="Motta E.V.S."/>
            <person name="Moran N.A."/>
        </authorList>
    </citation>
    <scope>NUCLEOTIDE SEQUENCE [LARGE SCALE GENOMIC DNA]</scope>
    <source>
        <strain evidence="3 4">LV-8.1</strain>
    </source>
</reference>
<feature type="domain" description="N-acetyltransferase" evidence="2">
    <location>
        <begin position="2"/>
        <end position="90"/>
    </location>
</feature>
<dbReference type="PROSITE" id="PS51729">
    <property type="entry name" value="GNAT_YJDJ"/>
    <property type="match status" value="1"/>
</dbReference>
<dbReference type="InterPro" id="IPR045057">
    <property type="entry name" value="Gcn5-rel_NAT"/>
</dbReference>
<dbReference type="Gene3D" id="3.40.630.30">
    <property type="match status" value="1"/>
</dbReference>
<dbReference type="Pfam" id="PF14542">
    <property type="entry name" value="Acetyltransf_CG"/>
    <property type="match status" value="1"/>
</dbReference>
<protein>
    <submittedName>
        <fullName evidence="3">N-acetyltransferase</fullName>
    </submittedName>
</protein>
<dbReference type="Proteomes" id="UP000284822">
    <property type="component" value="Unassembled WGS sequence"/>
</dbReference>